<evidence type="ECO:0000259" key="3">
    <source>
        <dbReference type="Pfam" id="PF14361"/>
    </source>
</evidence>
<dbReference type="Pfam" id="PF17853">
    <property type="entry name" value="GGDEF_2"/>
    <property type="match status" value="1"/>
</dbReference>
<evidence type="ECO:0000259" key="2">
    <source>
        <dbReference type="Pfam" id="PF13556"/>
    </source>
</evidence>
<evidence type="ECO:0000313" key="6">
    <source>
        <dbReference type="Proteomes" id="UP001500751"/>
    </source>
</evidence>
<evidence type="ECO:0000313" key="5">
    <source>
        <dbReference type="EMBL" id="GAA2056999.1"/>
    </source>
</evidence>
<accession>A0ABN2VA43</accession>
<feature type="domain" description="CdaR GGDEF-like" evidence="4">
    <location>
        <begin position="171"/>
        <end position="275"/>
    </location>
</feature>
<dbReference type="Proteomes" id="UP001500751">
    <property type="component" value="Unassembled WGS sequence"/>
</dbReference>
<feature type="domain" description="RsbT co-antagonist protein RsbRD N-terminal" evidence="3">
    <location>
        <begin position="20"/>
        <end position="154"/>
    </location>
</feature>
<dbReference type="Pfam" id="PF13556">
    <property type="entry name" value="HTH_30"/>
    <property type="match status" value="1"/>
</dbReference>
<dbReference type="InterPro" id="IPR051448">
    <property type="entry name" value="CdaR-like_regulators"/>
</dbReference>
<dbReference type="Pfam" id="PF14361">
    <property type="entry name" value="RsbRD_N"/>
    <property type="match status" value="1"/>
</dbReference>
<evidence type="ECO:0000259" key="4">
    <source>
        <dbReference type="Pfam" id="PF17853"/>
    </source>
</evidence>
<gene>
    <name evidence="5" type="ORF">GCM10009839_77860</name>
</gene>
<comment type="caution">
    <text evidence="5">The sequence shown here is derived from an EMBL/GenBank/DDBJ whole genome shotgun (WGS) entry which is preliminary data.</text>
</comment>
<dbReference type="InterPro" id="IPR025736">
    <property type="entry name" value="PucR_C-HTH_dom"/>
</dbReference>
<dbReference type="PANTHER" id="PTHR33744">
    <property type="entry name" value="CARBOHYDRATE DIACID REGULATOR"/>
    <property type="match status" value="1"/>
</dbReference>
<proteinExistence type="inferred from homology"/>
<dbReference type="PANTHER" id="PTHR33744:SF1">
    <property type="entry name" value="DNA-BINDING TRANSCRIPTIONAL ACTIVATOR ADER"/>
    <property type="match status" value="1"/>
</dbReference>
<dbReference type="InterPro" id="IPR041522">
    <property type="entry name" value="CdaR_GGDEF"/>
</dbReference>
<name>A0ABN2VA43_9ACTN</name>
<evidence type="ECO:0000256" key="1">
    <source>
        <dbReference type="ARBA" id="ARBA00006754"/>
    </source>
</evidence>
<dbReference type="RefSeq" id="WP_344670743.1">
    <property type="nucleotide sequence ID" value="NZ_BAAAQN010000066.1"/>
</dbReference>
<keyword evidence="6" id="KW-1185">Reference proteome</keyword>
<feature type="domain" description="PucR C-terminal helix-turn-helix" evidence="2">
    <location>
        <begin position="325"/>
        <end position="383"/>
    </location>
</feature>
<comment type="similarity">
    <text evidence="1">Belongs to the CdaR family.</text>
</comment>
<protein>
    <submittedName>
        <fullName evidence="5">Helix-turn-helix domain-containing protein</fullName>
    </submittedName>
</protein>
<reference evidence="5 6" key="1">
    <citation type="journal article" date="2019" name="Int. J. Syst. Evol. Microbiol.">
        <title>The Global Catalogue of Microorganisms (GCM) 10K type strain sequencing project: providing services to taxonomists for standard genome sequencing and annotation.</title>
        <authorList>
            <consortium name="The Broad Institute Genomics Platform"/>
            <consortium name="The Broad Institute Genome Sequencing Center for Infectious Disease"/>
            <person name="Wu L."/>
            <person name="Ma J."/>
        </authorList>
    </citation>
    <scope>NUCLEOTIDE SEQUENCE [LARGE SCALE GENOMIC DNA]</scope>
    <source>
        <strain evidence="5 6">JCM 16014</strain>
    </source>
</reference>
<dbReference type="InterPro" id="IPR042070">
    <property type="entry name" value="PucR_C-HTH_sf"/>
</dbReference>
<dbReference type="Gene3D" id="1.10.10.2840">
    <property type="entry name" value="PucR C-terminal helix-turn-helix domain"/>
    <property type="match status" value="1"/>
</dbReference>
<dbReference type="EMBL" id="BAAAQN010000066">
    <property type="protein sequence ID" value="GAA2056999.1"/>
    <property type="molecule type" value="Genomic_DNA"/>
</dbReference>
<sequence>MTGKRGAVGLVAQLLGDVDPLADELTDQIFDAERGYADQLRDHHDRVRTAVRDNLRTLLLALQENPISLDAAREAGRLKAELGIPLPALLHAYRLGGRFIWDRLLAGATDEGRATELLHLASDIWQIIDDHSGAAAEAYRTTVEEQSHRDAAARTAMLTSLLDGSITSAPRATEIVRILRLDGTGPLLVVNAETDEAEGLPPGTVSKLRALGVTSQWTRLAGSTAGLLHLPGDRTIPATRDLLTTLTSTRTGISRPFRTPLDATRAWREAQVATRCLPPGTQGAHTYGEAPVALLVASAPDAAADMARSVFAALDALPAAEHTTLLETLDTWFSVGGSTTKAAELLHCHRNTVLYRLNRIGELTGRHTTDAVGSAELYAALRAVRQGVVVEG</sequence>
<dbReference type="InterPro" id="IPR025751">
    <property type="entry name" value="RsbRD_N_dom"/>
</dbReference>
<organism evidence="5 6">
    <name type="scientific">Catenulispora yoronensis</name>
    <dbReference type="NCBI Taxonomy" id="450799"/>
    <lineage>
        <taxon>Bacteria</taxon>
        <taxon>Bacillati</taxon>
        <taxon>Actinomycetota</taxon>
        <taxon>Actinomycetes</taxon>
        <taxon>Catenulisporales</taxon>
        <taxon>Catenulisporaceae</taxon>
        <taxon>Catenulispora</taxon>
    </lineage>
</organism>